<evidence type="ECO:0000256" key="4">
    <source>
        <dbReference type="ARBA" id="ARBA00022692"/>
    </source>
</evidence>
<sequence length="378" mass="44266">MPHIETEKRHVFDCNEKNINRSLIKKSVRKKTHKQKVEHKPKAVFGESGHFVSVEYFLESEEVSSADEEKVWTYDKYDCSEVLYIYTPKTNIALLRHVLEENKINYVINDYSIKDKYLKNKTVCHYRAGELKVRQKEFIVKQIKYGVKVTSLIEALENKLGYTEVSLLNSDFYFDDKSFSVLRRKHHRIPKRFIDIALVCLLAPIAIPIGFITAFFIKIESPGSVLFKQKRTGLYNSEFEVIKFRSMRKDAEKTGARWASENDNRVTKVGKFIRKTRIDELPQLINVLKGEMSMVGPRPEREVFIEKLEKEIPYYRFRHAVRPGVTGLAQVEYPYGASVQDAVWKHKYDMYYIKHQSFWLDVKILAKTVTTVLFGKGL</sequence>
<feature type="domain" description="Bacterial sugar transferase" evidence="8">
    <location>
        <begin position="191"/>
        <end position="373"/>
    </location>
</feature>
<name>A0ABT3MSQ5_9GAMM</name>
<keyword evidence="4 7" id="KW-0812">Transmembrane</keyword>
<evidence type="ECO:0000256" key="6">
    <source>
        <dbReference type="ARBA" id="ARBA00023136"/>
    </source>
</evidence>
<dbReference type="InterPro" id="IPR003362">
    <property type="entry name" value="Bact_transf"/>
</dbReference>
<feature type="transmembrane region" description="Helical" evidence="7">
    <location>
        <begin position="193"/>
        <end position="217"/>
    </location>
</feature>
<evidence type="ECO:0000313" key="10">
    <source>
        <dbReference type="Proteomes" id="UP001209854"/>
    </source>
</evidence>
<comment type="subcellular location">
    <subcellularLocation>
        <location evidence="1">Membrane</location>
        <topology evidence="1">Multi-pass membrane protein</topology>
    </subcellularLocation>
</comment>
<proteinExistence type="inferred from homology"/>
<keyword evidence="6 7" id="KW-0472">Membrane</keyword>
<gene>
    <name evidence="9" type="ORF">NX722_07075</name>
</gene>
<dbReference type="InterPro" id="IPR017475">
    <property type="entry name" value="EPS_sugar_tfrase"/>
</dbReference>
<evidence type="ECO:0000256" key="5">
    <source>
        <dbReference type="ARBA" id="ARBA00022989"/>
    </source>
</evidence>
<dbReference type="GO" id="GO:0016740">
    <property type="term" value="F:transferase activity"/>
    <property type="evidence" value="ECO:0007669"/>
    <property type="project" value="UniProtKB-KW"/>
</dbReference>
<evidence type="ECO:0000256" key="7">
    <source>
        <dbReference type="SAM" id="Phobius"/>
    </source>
</evidence>
<protein>
    <submittedName>
        <fullName evidence="9">Sugar transferase</fullName>
    </submittedName>
</protein>
<dbReference type="Proteomes" id="UP001209854">
    <property type="component" value="Unassembled WGS sequence"/>
</dbReference>
<keyword evidence="10" id="KW-1185">Reference proteome</keyword>
<keyword evidence="3 9" id="KW-0808">Transferase</keyword>
<evidence type="ECO:0000256" key="2">
    <source>
        <dbReference type="ARBA" id="ARBA00006464"/>
    </source>
</evidence>
<dbReference type="NCBIfam" id="TIGR03025">
    <property type="entry name" value="EPS_sugtrans"/>
    <property type="match status" value="1"/>
</dbReference>
<evidence type="ECO:0000256" key="3">
    <source>
        <dbReference type="ARBA" id="ARBA00022679"/>
    </source>
</evidence>
<dbReference type="EMBL" id="JAPFCC010000001">
    <property type="protein sequence ID" value="MCW7552412.1"/>
    <property type="molecule type" value="Genomic_DNA"/>
</dbReference>
<dbReference type="Pfam" id="PF02397">
    <property type="entry name" value="Bac_transf"/>
    <property type="match status" value="1"/>
</dbReference>
<accession>A0ABT3MSQ5</accession>
<evidence type="ECO:0000256" key="1">
    <source>
        <dbReference type="ARBA" id="ARBA00004141"/>
    </source>
</evidence>
<evidence type="ECO:0000259" key="8">
    <source>
        <dbReference type="Pfam" id="PF02397"/>
    </source>
</evidence>
<keyword evidence="5 7" id="KW-1133">Transmembrane helix</keyword>
<comment type="similarity">
    <text evidence="2">Belongs to the bacterial sugar transferase family.</text>
</comment>
<evidence type="ECO:0000313" key="9">
    <source>
        <dbReference type="EMBL" id="MCW7552412.1"/>
    </source>
</evidence>
<dbReference type="RefSeq" id="WP_262567377.1">
    <property type="nucleotide sequence ID" value="NZ_JAPFCC010000001.1"/>
</dbReference>
<dbReference type="PANTHER" id="PTHR30576">
    <property type="entry name" value="COLANIC BIOSYNTHESIS UDP-GLUCOSE LIPID CARRIER TRANSFERASE"/>
    <property type="match status" value="1"/>
</dbReference>
<organism evidence="9 10">
    <name type="scientific">Endozoicomonas gorgoniicola</name>
    <dbReference type="NCBI Taxonomy" id="1234144"/>
    <lineage>
        <taxon>Bacteria</taxon>
        <taxon>Pseudomonadati</taxon>
        <taxon>Pseudomonadota</taxon>
        <taxon>Gammaproteobacteria</taxon>
        <taxon>Oceanospirillales</taxon>
        <taxon>Endozoicomonadaceae</taxon>
        <taxon>Endozoicomonas</taxon>
    </lineage>
</organism>
<dbReference type="PANTHER" id="PTHR30576:SF0">
    <property type="entry name" value="UNDECAPRENYL-PHOSPHATE N-ACETYLGALACTOSAMINYL 1-PHOSPHATE TRANSFERASE-RELATED"/>
    <property type="match status" value="1"/>
</dbReference>
<reference evidence="9 10" key="1">
    <citation type="submission" date="2022-10" db="EMBL/GenBank/DDBJ databases">
        <title>High-quality genome sequences of two octocoral-associated bacteria, Endozoicomonas euniceicola EF212 and Endozoicomonas gorgoniicola PS125.</title>
        <authorList>
            <person name="Chiou Y.-J."/>
            <person name="Chen Y.-H."/>
        </authorList>
    </citation>
    <scope>NUCLEOTIDE SEQUENCE [LARGE SCALE GENOMIC DNA]</scope>
    <source>
        <strain evidence="9 10">PS125</strain>
    </source>
</reference>
<comment type="caution">
    <text evidence="9">The sequence shown here is derived from an EMBL/GenBank/DDBJ whole genome shotgun (WGS) entry which is preliminary data.</text>
</comment>